<keyword evidence="1" id="KW-0472">Membrane</keyword>
<evidence type="ECO:0000313" key="2">
    <source>
        <dbReference type="EnsemblPlants" id="AET3Gv20855300.12"/>
    </source>
</evidence>
<name>A0A453G1R7_AEGTS</name>
<dbReference type="Gramene" id="AET3Gv20855300.12">
    <property type="protein sequence ID" value="AET3Gv20855300.12"/>
    <property type="gene ID" value="AET3Gv20855300"/>
</dbReference>
<evidence type="ECO:0000313" key="3">
    <source>
        <dbReference type="Proteomes" id="UP000015105"/>
    </source>
</evidence>
<proteinExistence type="predicted"/>
<reference evidence="3" key="2">
    <citation type="journal article" date="2017" name="Nat. Plants">
        <title>The Aegilops tauschii genome reveals multiple impacts of transposons.</title>
        <authorList>
            <person name="Zhao G."/>
            <person name="Zou C."/>
            <person name="Li K."/>
            <person name="Wang K."/>
            <person name="Li T."/>
            <person name="Gao L."/>
            <person name="Zhang X."/>
            <person name="Wang H."/>
            <person name="Yang Z."/>
            <person name="Liu X."/>
            <person name="Jiang W."/>
            <person name="Mao L."/>
            <person name="Kong X."/>
            <person name="Jiao Y."/>
            <person name="Jia J."/>
        </authorList>
    </citation>
    <scope>NUCLEOTIDE SEQUENCE [LARGE SCALE GENOMIC DNA]</scope>
    <source>
        <strain evidence="3">cv. AL8/78</strain>
    </source>
</reference>
<organism evidence="2 3">
    <name type="scientific">Aegilops tauschii subsp. strangulata</name>
    <name type="common">Goatgrass</name>
    <dbReference type="NCBI Taxonomy" id="200361"/>
    <lineage>
        <taxon>Eukaryota</taxon>
        <taxon>Viridiplantae</taxon>
        <taxon>Streptophyta</taxon>
        <taxon>Embryophyta</taxon>
        <taxon>Tracheophyta</taxon>
        <taxon>Spermatophyta</taxon>
        <taxon>Magnoliopsida</taxon>
        <taxon>Liliopsida</taxon>
        <taxon>Poales</taxon>
        <taxon>Poaceae</taxon>
        <taxon>BOP clade</taxon>
        <taxon>Pooideae</taxon>
        <taxon>Triticodae</taxon>
        <taxon>Triticeae</taxon>
        <taxon>Triticinae</taxon>
        <taxon>Aegilops</taxon>
    </lineage>
</organism>
<dbReference type="AlphaFoldDB" id="A0A453G1R7"/>
<protein>
    <submittedName>
        <fullName evidence="2">Uncharacterized protein</fullName>
    </submittedName>
</protein>
<keyword evidence="1" id="KW-1133">Transmembrane helix</keyword>
<reference evidence="2" key="3">
    <citation type="journal article" date="2017" name="Nature">
        <title>Genome sequence of the progenitor of the wheat D genome Aegilops tauschii.</title>
        <authorList>
            <person name="Luo M.C."/>
            <person name="Gu Y.Q."/>
            <person name="Puiu D."/>
            <person name="Wang H."/>
            <person name="Twardziok S.O."/>
            <person name="Deal K.R."/>
            <person name="Huo N."/>
            <person name="Zhu T."/>
            <person name="Wang L."/>
            <person name="Wang Y."/>
            <person name="McGuire P.E."/>
            <person name="Liu S."/>
            <person name="Long H."/>
            <person name="Ramasamy R.K."/>
            <person name="Rodriguez J.C."/>
            <person name="Van S.L."/>
            <person name="Yuan L."/>
            <person name="Wang Z."/>
            <person name="Xia Z."/>
            <person name="Xiao L."/>
            <person name="Anderson O.D."/>
            <person name="Ouyang S."/>
            <person name="Liang Y."/>
            <person name="Zimin A.V."/>
            <person name="Pertea G."/>
            <person name="Qi P."/>
            <person name="Bennetzen J.L."/>
            <person name="Dai X."/>
            <person name="Dawson M.W."/>
            <person name="Muller H.G."/>
            <person name="Kugler K."/>
            <person name="Rivarola-Duarte L."/>
            <person name="Spannagl M."/>
            <person name="Mayer K.F.X."/>
            <person name="Lu F.H."/>
            <person name="Bevan M.W."/>
            <person name="Leroy P."/>
            <person name="Li P."/>
            <person name="You F.M."/>
            <person name="Sun Q."/>
            <person name="Liu Z."/>
            <person name="Lyons E."/>
            <person name="Wicker T."/>
            <person name="Salzberg S.L."/>
            <person name="Devos K.M."/>
            <person name="Dvorak J."/>
        </authorList>
    </citation>
    <scope>NUCLEOTIDE SEQUENCE [LARGE SCALE GENOMIC DNA]</scope>
    <source>
        <strain evidence="2">cv. AL8/78</strain>
    </source>
</reference>
<keyword evidence="3" id="KW-1185">Reference proteome</keyword>
<reference evidence="3" key="1">
    <citation type="journal article" date="2014" name="Science">
        <title>Ancient hybridizations among the ancestral genomes of bread wheat.</title>
        <authorList>
            <consortium name="International Wheat Genome Sequencing Consortium,"/>
            <person name="Marcussen T."/>
            <person name="Sandve S.R."/>
            <person name="Heier L."/>
            <person name="Spannagl M."/>
            <person name="Pfeifer M."/>
            <person name="Jakobsen K.S."/>
            <person name="Wulff B.B."/>
            <person name="Steuernagel B."/>
            <person name="Mayer K.F."/>
            <person name="Olsen O.A."/>
        </authorList>
    </citation>
    <scope>NUCLEOTIDE SEQUENCE [LARGE SCALE GENOMIC DNA]</scope>
    <source>
        <strain evidence="3">cv. AL8/78</strain>
    </source>
</reference>
<evidence type="ECO:0000256" key="1">
    <source>
        <dbReference type="SAM" id="Phobius"/>
    </source>
</evidence>
<keyword evidence="1" id="KW-0812">Transmembrane</keyword>
<dbReference type="EnsemblPlants" id="AET3Gv20855300.12">
    <property type="protein sequence ID" value="AET3Gv20855300.12"/>
    <property type="gene ID" value="AET3Gv20855300"/>
</dbReference>
<sequence>MCVKLWNMFGGTHVTSSALQVLRFQLALSHSMILPAWLLGLWQLILLVCLLATLCGECGFSFTVVLLSTCWCLGVQSA</sequence>
<dbReference type="Proteomes" id="UP000015105">
    <property type="component" value="Chromosome 3D"/>
</dbReference>
<reference evidence="2" key="4">
    <citation type="submission" date="2019-03" db="UniProtKB">
        <authorList>
            <consortium name="EnsemblPlants"/>
        </authorList>
    </citation>
    <scope>IDENTIFICATION</scope>
</reference>
<reference evidence="2" key="5">
    <citation type="journal article" date="2021" name="G3 (Bethesda)">
        <title>Aegilops tauschii genome assembly Aet v5.0 features greater sequence contiguity and improved annotation.</title>
        <authorList>
            <person name="Wang L."/>
            <person name="Zhu T."/>
            <person name="Rodriguez J.C."/>
            <person name="Deal K.R."/>
            <person name="Dubcovsky J."/>
            <person name="McGuire P.E."/>
            <person name="Lux T."/>
            <person name="Spannagl M."/>
            <person name="Mayer K.F.X."/>
            <person name="Baldrich P."/>
            <person name="Meyers B.C."/>
            <person name="Huo N."/>
            <person name="Gu Y.Q."/>
            <person name="Zhou H."/>
            <person name="Devos K.M."/>
            <person name="Bennetzen J.L."/>
            <person name="Unver T."/>
            <person name="Budak H."/>
            <person name="Gulick P.J."/>
            <person name="Galiba G."/>
            <person name="Kalapos B."/>
            <person name="Nelson D.R."/>
            <person name="Li P."/>
            <person name="You F.M."/>
            <person name="Luo M.C."/>
            <person name="Dvorak J."/>
        </authorList>
    </citation>
    <scope>NUCLEOTIDE SEQUENCE [LARGE SCALE GENOMIC DNA]</scope>
    <source>
        <strain evidence="2">cv. AL8/78</strain>
    </source>
</reference>
<feature type="transmembrane region" description="Helical" evidence="1">
    <location>
        <begin position="44"/>
        <end position="73"/>
    </location>
</feature>
<accession>A0A453G1R7</accession>